<dbReference type="InterPro" id="IPR018062">
    <property type="entry name" value="HTH_AraC-typ_CS"/>
</dbReference>
<dbReference type="SMART" id="SM00342">
    <property type="entry name" value="HTH_ARAC"/>
    <property type="match status" value="1"/>
</dbReference>
<evidence type="ECO:0000256" key="2">
    <source>
        <dbReference type="ARBA" id="ARBA00023125"/>
    </source>
</evidence>
<dbReference type="InterPro" id="IPR037923">
    <property type="entry name" value="HTH-like"/>
</dbReference>
<dbReference type="PROSITE" id="PS01124">
    <property type="entry name" value="HTH_ARAC_FAMILY_2"/>
    <property type="match status" value="1"/>
</dbReference>
<dbReference type="Gene3D" id="1.10.10.60">
    <property type="entry name" value="Homeodomain-like"/>
    <property type="match status" value="2"/>
</dbReference>
<dbReference type="SUPFAM" id="SSF51215">
    <property type="entry name" value="Regulatory protein AraC"/>
    <property type="match status" value="1"/>
</dbReference>
<protein>
    <submittedName>
        <fullName evidence="6">Transcriptional regulator, AraC family</fullName>
    </submittedName>
</protein>
<dbReference type="InterPro" id="IPR018060">
    <property type="entry name" value="HTH_AraC"/>
</dbReference>
<dbReference type="KEGG" id="spsw:Sps_01949"/>
<keyword evidence="2" id="KW-0238">DNA-binding</keyword>
<evidence type="ECO:0000259" key="5">
    <source>
        <dbReference type="PROSITE" id="PS01124"/>
    </source>
</evidence>
<name>A0A1S6HNM7_9GAMM</name>
<dbReference type="InterPro" id="IPR003313">
    <property type="entry name" value="AraC-bd"/>
</dbReference>
<dbReference type="SUPFAM" id="SSF46689">
    <property type="entry name" value="Homeodomain-like"/>
    <property type="match status" value="2"/>
</dbReference>
<dbReference type="Pfam" id="PF02311">
    <property type="entry name" value="AraC_binding"/>
    <property type="match status" value="1"/>
</dbReference>
<evidence type="ECO:0000313" key="7">
    <source>
        <dbReference type="Proteomes" id="UP000189545"/>
    </source>
</evidence>
<dbReference type="RefSeq" id="WP_077752319.1">
    <property type="nucleotide sequence ID" value="NZ_CP014782.1"/>
</dbReference>
<dbReference type="InterPro" id="IPR050204">
    <property type="entry name" value="AraC_XylS_family_regulators"/>
</dbReference>
<dbReference type="PANTHER" id="PTHR46796:SF2">
    <property type="entry name" value="TRANSCRIPTIONAL REGULATORY PROTEIN"/>
    <property type="match status" value="1"/>
</dbReference>
<dbReference type="GO" id="GO:0003700">
    <property type="term" value="F:DNA-binding transcription factor activity"/>
    <property type="evidence" value="ECO:0007669"/>
    <property type="project" value="InterPro"/>
</dbReference>
<dbReference type="Pfam" id="PF12833">
    <property type="entry name" value="HTH_18"/>
    <property type="match status" value="1"/>
</dbReference>
<keyword evidence="4" id="KW-0804">Transcription</keyword>
<evidence type="ECO:0000313" key="6">
    <source>
        <dbReference type="EMBL" id="AQS37109.1"/>
    </source>
</evidence>
<dbReference type="AlphaFoldDB" id="A0A1S6HNM7"/>
<keyword evidence="7" id="KW-1185">Reference proteome</keyword>
<evidence type="ECO:0000256" key="1">
    <source>
        <dbReference type="ARBA" id="ARBA00023015"/>
    </source>
</evidence>
<dbReference type="OrthoDB" id="9809338at2"/>
<keyword evidence="1" id="KW-0805">Transcription regulation</keyword>
<dbReference type="STRING" id="225848.Sps_01949"/>
<accession>A0A1S6HNM7</accession>
<evidence type="ECO:0000256" key="4">
    <source>
        <dbReference type="ARBA" id="ARBA00023163"/>
    </source>
</evidence>
<keyword evidence="3" id="KW-0010">Activator</keyword>
<dbReference type="GO" id="GO:0043565">
    <property type="term" value="F:sequence-specific DNA binding"/>
    <property type="evidence" value="ECO:0007669"/>
    <property type="project" value="InterPro"/>
</dbReference>
<dbReference type="Proteomes" id="UP000189545">
    <property type="component" value="Chromosome"/>
</dbReference>
<dbReference type="EMBL" id="CP014782">
    <property type="protein sequence ID" value="AQS37109.1"/>
    <property type="molecule type" value="Genomic_DNA"/>
</dbReference>
<dbReference type="InterPro" id="IPR009057">
    <property type="entry name" value="Homeodomain-like_sf"/>
</dbReference>
<organism evidence="6 7">
    <name type="scientific">Shewanella psychrophila</name>
    <dbReference type="NCBI Taxonomy" id="225848"/>
    <lineage>
        <taxon>Bacteria</taxon>
        <taxon>Pseudomonadati</taxon>
        <taxon>Pseudomonadota</taxon>
        <taxon>Gammaproteobacteria</taxon>
        <taxon>Alteromonadales</taxon>
        <taxon>Shewanellaceae</taxon>
        <taxon>Shewanella</taxon>
    </lineage>
</organism>
<feature type="domain" description="HTH araC/xylS-type" evidence="5">
    <location>
        <begin position="191"/>
        <end position="288"/>
    </location>
</feature>
<sequence length="305" mass="34170">MAQTALKADKQDSAKQRNSIEKADFTLAQELGGIELLDASYQKQNFSRHSHEGYTVGVIETGAQKFFRTGSNHLAPQNSIILVNADEVHNGCSATDNGWSYRAMYPLPEQFSSINQELGLSSKGAPYFPEAVVHDKSMADMLRMTFQTLKESDNRLLRESVVYATMIKLMARHSKHKGEQQTQTLAQPQLALVKQFLDDHPGADISLEELALLAGLSPFYLIKQFQHTFGLPPHAYQIQARVRLAKKQIRNGNKLLDVALACGFHDQSHLNRHFKRTMGVTPGQYAKEFTGMRKSASLYKPAYLS</sequence>
<reference evidence="6 7" key="1">
    <citation type="submission" date="2016-03" db="EMBL/GenBank/DDBJ databases">
        <title>Complete genome sequence of Shewanella psychrophila WP2, a deep sea bacterium isolated from west Pacific sediment.</title>
        <authorList>
            <person name="Xu G."/>
            <person name="Jian H."/>
        </authorList>
    </citation>
    <scope>NUCLEOTIDE SEQUENCE [LARGE SCALE GENOMIC DNA]</scope>
    <source>
        <strain evidence="6 7">WP2</strain>
    </source>
</reference>
<evidence type="ECO:0000256" key="3">
    <source>
        <dbReference type="ARBA" id="ARBA00023159"/>
    </source>
</evidence>
<gene>
    <name evidence="6" type="ORF">Sps_01949</name>
</gene>
<dbReference type="PANTHER" id="PTHR46796">
    <property type="entry name" value="HTH-TYPE TRANSCRIPTIONAL ACTIVATOR RHAS-RELATED"/>
    <property type="match status" value="1"/>
</dbReference>
<dbReference type="PROSITE" id="PS00041">
    <property type="entry name" value="HTH_ARAC_FAMILY_1"/>
    <property type="match status" value="1"/>
</dbReference>
<proteinExistence type="predicted"/>